<protein>
    <submittedName>
        <fullName evidence="1">RAD55 family ATPase</fullName>
    </submittedName>
</protein>
<dbReference type="InterPro" id="IPR027417">
    <property type="entry name" value="P-loop_NTPase"/>
</dbReference>
<dbReference type="RefSeq" id="WP_267637502.1">
    <property type="nucleotide sequence ID" value="NZ_JAODIY010000009.1"/>
</dbReference>
<sequence>MDRIPFGISRLDNTIGGGAPRGSVVLLSGEAGAGSREFMYTSAVMNGLAQTGDDLFELHYGDIAPNASLPDSIHYISFTDESEQIEAEIDMSMDTEVGQQGFEQVEFDSLSQNYFHKSPVPRGWYAEQTADITGLRKRHEERETLLSALGDSISERAPGSLVVIDSLSDLIGASGDDIDWSDINYLMKGLAKAAHEWSSLILVHVNFETLTSVQYGQLVESTSGTLQFQWETGGSARARTLVVKNFRGVLSQIEEEDIVKFETDLGEAGFDISDIRKIR</sequence>
<name>A0ABD5X664_9EURY</name>
<dbReference type="Proteomes" id="UP001596414">
    <property type="component" value="Unassembled WGS sequence"/>
</dbReference>
<dbReference type="Gene3D" id="3.40.50.300">
    <property type="entry name" value="P-loop containing nucleotide triphosphate hydrolases"/>
    <property type="match status" value="1"/>
</dbReference>
<evidence type="ECO:0000313" key="2">
    <source>
        <dbReference type="Proteomes" id="UP001596414"/>
    </source>
</evidence>
<accession>A0ABD5X664</accession>
<dbReference type="SUPFAM" id="SSF52540">
    <property type="entry name" value="P-loop containing nucleoside triphosphate hydrolases"/>
    <property type="match status" value="1"/>
</dbReference>
<reference evidence="1 2" key="1">
    <citation type="journal article" date="2014" name="Int. J. Syst. Evol. Microbiol.">
        <title>Complete genome sequence of Corynebacterium casei LMG S-19264T (=DSM 44701T), isolated from a smear-ripened cheese.</title>
        <authorList>
            <consortium name="US DOE Joint Genome Institute (JGI-PGF)"/>
            <person name="Walter F."/>
            <person name="Albersmeier A."/>
            <person name="Kalinowski J."/>
            <person name="Ruckert C."/>
        </authorList>
    </citation>
    <scope>NUCLEOTIDE SEQUENCE [LARGE SCALE GENOMIC DNA]</scope>
    <source>
        <strain evidence="1 2">CGMCC 4.7215</strain>
    </source>
</reference>
<proteinExistence type="predicted"/>
<gene>
    <name evidence="1" type="ORF">ACFQJ7_11755</name>
</gene>
<comment type="caution">
    <text evidence="1">The sequence shown here is derived from an EMBL/GenBank/DDBJ whole genome shotgun (WGS) entry which is preliminary data.</text>
</comment>
<dbReference type="AlphaFoldDB" id="A0ABD5X664"/>
<evidence type="ECO:0000313" key="1">
    <source>
        <dbReference type="EMBL" id="MFC7126690.1"/>
    </source>
</evidence>
<dbReference type="EMBL" id="JBHSZQ010000047">
    <property type="protein sequence ID" value="MFC7126690.1"/>
    <property type="molecule type" value="Genomic_DNA"/>
</dbReference>
<organism evidence="1 2">
    <name type="scientific">Halovenus rubra</name>
    <dbReference type="NCBI Taxonomy" id="869890"/>
    <lineage>
        <taxon>Archaea</taxon>
        <taxon>Methanobacteriati</taxon>
        <taxon>Methanobacteriota</taxon>
        <taxon>Stenosarchaea group</taxon>
        <taxon>Halobacteria</taxon>
        <taxon>Halobacteriales</taxon>
        <taxon>Haloarculaceae</taxon>
        <taxon>Halovenus</taxon>
    </lineage>
</organism>